<dbReference type="PRINTS" id="PR01399">
    <property type="entry name" value="ENTSNTHTASED"/>
</dbReference>
<evidence type="ECO:0000313" key="18">
    <source>
        <dbReference type="Proteomes" id="UP000182229"/>
    </source>
</evidence>
<keyword evidence="8" id="KW-0259">Enterobactin biosynthesis</keyword>
<gene>
    <name evidence="17" type="ORF">BON30_43565</name>
</gene>
<dbReference type="InterPro" id="IPR037143">
    <property type="entry name" value="4-PPantetheinyl_Trfase_dom_sf"/>
</dbReference>
<dbReference type="InterPro" id="IPR008278">
    <property type="entry name" value="4-PPantetheinyl_Trfase_dom"/>
</dbReference>
<proteinExistence type="inferred from homology"/>
<dbReference type="UniPathway" id="UPA00017"/>
<evidence type="ECO:0000256" key="14">
    <source>
        <dbReference type="PIRSR" id="PIRSR603542-2"/>
    </source>
</evidence>
<dbReference type="PANTHER" id="PTHR12215">
    <property type="entry name" value="PHOSPHOPANTETHEINE TRANSFERASE"/>
    <property type="match status" value="1"/>
</dbReference>
<keyword evidence="7" id="KW-0808">Transferase</keyword>
<comment type="catalytic activity">
    <reaction evidence="11">
        <text>apo-[aryl-carrier protein] + CoA = holo-[aryl-carrier protein] + adenosine 3',5'-bisphosphate + H(+)</text>
        <dbReference type="Rhea" id="RHEA:48404"/>
        <dbReference type="Rhea" id="RHEA-COMP:15903"/>
        <dbReference type="Rhea" id="RHEA-COMP:17557"/>
        <dbReference type="ChEBI" id="CHEBI:15378"/>
        <dbReference type="ChEBI" id="CHEBI:29999"/>
        <dbReference type="ChEBI" id="CHEBI:57287"/>
        <dbReference type="ChEBI" id="CHEBI:58343"/>
        <dbReference type="ChEBI" id="CHEBI:64479"/>
    </reaction>
</comment>
<dbReference type="SUPFAM" id="SSF56214">
    <property type="entry name" value="4'-phosphopantetheinyl transferase"/>
    <property type="match status" value="2"/>
</dbReference>
<evidence type="ECO:0000256" key="13">
    <source>
        <dbReference type="PIRSR" id="PIRSR603542-1"/>
    </source>
</evidence>
<evidence type="ECO:0000256" key="9">
    <source>
        <dbReference type="ARBA" id="ARBA00029894"/>
    </source>
</evidence>
<dbReference type="GO" id="GO:0019878">
    <property type="term" value="P:lysine biosynthetic process via aminoadipic acid"/>
    <property type="evidence" value="ECO:0007669"/>
    <property type="project" value="TreeGrafter"/>
</dbReference>
<keyword evidence="14" id="KW-0460">Magnesium</keyword>
<dbReference type="InterPro" id="IPR003542">
    <property type="entry name" value="Enbac_synth_compD-like"/>
</dbReference>
<dbReference type="GO" id="GO:0009366">
    <property type="term" value="C:enterobactin synthetase complex"/>
    <property type="evidence" value="ECO:0007669"/>
    <property type="project" value="InterPro"/>
</dbReference>
<feature type="binding site" evidence="13">
    <location>
        <begin position="97"/>
        <end position="98"/>
    </location>
    <ligand>
        <name>CoA</name>
        <dbReference type="ChEBI" id="CHEBI:57287"/>
    </ligand>
</feature>
<accession>A0A1L9AWP0</accession>
<dbReference type="STRING" id="83449.BON30_43565"/>
<evidence type="ECO:0000256" key="2">
    <source>
        <dbReference type="ARBA" id="ARBA00004993"/>
    </source>
</evidence>
<evidence type="ECO:0000256" key="1">
    <source>
        <dbReference type="ARBA" id="ARBA00003937"/>
    </source>
</evidence>
<evidence type="ECO:0000256" key="3">
    <source>
        <dbReference type="ARBA" id="ARBA00008342"/>
    </source>
</evidence>
<reference evidence="17 18" key="2">
    <citation type="submission" date="2016-12" db="EMBL/GenBank/DDBJ databases">
        <title>Draft Genome Sequence of Cystobacter ferrugineus Strain Cbfe23.</title>
        <authorList>
            <person name="Akbar S."/>
            <person name="Dowd S.E."/>
            <person name="Stevens D.C."/>
        </authorList>
    </citation>
    <scope>NUCLEOTIDE SEQUENCE [LARGE SCALE GENOMIC DNA]</scope>
    <source>
        <strain evidence="17 18">Cbfe23</strain>
    </source>
</reference>
<keyword evidence="14" id="KW-0479">Metal-binding</keyword>
<protein>
    <recommendedName>
        <fullName evidence="6">Enterobactin synthase component D</fullName>
    </recommendedName>
    <alternativeName>
        <fullName evidence="9">4'-phosphopantetheinyl transferase EntD</fullName>
    </alternativeName>
    <alternativeName>
        <fullName evidence="10">Enterochelin synthase D</fullName>
    </alternativeName>
</protein>
<dbReference type="Pfam" id="PF17837">
    <property type="entry name" value="4PPT_N"/>
    <property type="match status" value="1"/>
</dbReference>
<feature type="domain" description="4'-phosphopantetheinyl transferase N-terminal" evidence="16">
    <location>
        <begin position="36"/>
        <end position="108"/>
    </location>
</feature>
<name>A0A1L9AWP0_9BACT</name>
<dbReference type="GO" id="GO:0000287">
    <property type="term" value="F:magnesium ion binding"/>
    <property type="evidence" value="ECO:0007669"/>
    <property type="project" value="InterPro"/>
</dbReference>
<comment type="similarity">
    <text evidence="4">Belongs to the P-Pant transferase superfamily. Gsp/Sfp/HetI/AcpT family.</text>
</comment>
<keyword evidence="18" id="KW-1185">Reference proteome</keyword>
<evidence type="ECO:0000256" key="6">
    <source>
        <dbReference type="ARBA" id="ARBA00019087"/>
    </source>
</evidence>
<feature type="domain" description="4'-phosphopantetheinyl transferase" evidence="15">
    <location>
        <begin position="113"/>
        <end position="178"/>
    </location>
</feature>
<dbReference type="InterPro" id="IPR041354">
    <property type="entry name" value="4PPT_N"/>
</dbReference>
<dbReference type="Gene3D" id="3.90.470.20">
    <property type="entry name" value="4'-phosphopantetheinyl transferase domain"/>
    <property type="match status" value="2"/>
</dbReference>
<evidence type="ECO:0000256" key="10">
    <source>
        <dbReference type="ARBA" id="ARBA00031996"/>
    </source>
</evidence>
<dbReference type="Proteomes" id="UP000182229">
    <property type="component" value="Unassembled WGS sequence"/>
</dbReference>
<dbReference type="InterPro" id="IPR050559">
    <property type="entry name" value="P-Pant_transferase_sf"/>
</dbReference>
<dbReference type="GO" id="GO:0005829">
    <property type="term" value="C:cytosol"/>
    <property type="evidence" value="ECO:0007669"/>
    <property type="project" value="TreeGrafter"/>
</dbReference>
<dbReference type="PANTHER" id="PTHR12215:SF10">
    <property type="entry name" value="L-AMINOADIPATE-SEMIALDEHYDE DEHYDROGENASE-PHOSPHOPANTETHEINYL TRANSFERASE"/>
    <property type="match status" value="1"/>
</dbReference>
<evidence type="ECO:0000256" key="8">
    <source>
        <dbReference type="ARBA" id="ARBA00023191"/>
    </source>
</evidence>
<dbReference type="Pfam" id="PF01648">
    <property type="entry name" value="ACPS"/>
    <property type="match status" value="1"/>
</dbReference>
<evidence type="ECO:0000313" key="17">
    <source>
        <dbReference type="EMBL" id="OJH34406.1"/>
    </source>
</evidence>
<dbReference type="GO" id="GO:0008897">
    <property type="term" value="F:holo-[acyl-carrier-protein] synthase activity"/>
    <property type="evidence" value="ECO:0007669"/>
    <property type="project" value="InterPro"/>
</dbReference>
<evidence type="ECO:0000259" key="16">
    <source>
        <dbReference type="Pfam" id="PF17837"/>
    </source>
</evidence>
<comment type="caution">
    <text evidence="17">The sequence shown here is derived from an EMBL/GenBank/DDBJ whole genome shotgun (WGS) entry which is preliminary data.</text>
</comment>
<evidence type="ECO:0000256" key="4">
    <source>
        <dbReference type="ARBA" id="ARBA00010990"/>
    </source>
</evidence>
<dbReference type="AlphaFoldDB" id="A0A1L9AWP0"/>
<dbReference type="RefSeq" id="WP_071904517.1">
    <property type="nucleotide sequence ID" value="NZ_MPIN01000019.1"/>
</dbReference>
<feature type="binding site" evidence="13">
    <location>
        <position position="163"/>
    </location>
    <ligand>
        <name>CoA</name>
        <dbReference type="ChEBI" id="CHEBI:57287"/>
    </ligand>
</feature>
<evidence type="ECO:0000259" key="15">
    <source>
        <dbReference type="Pfam" id="PF01648"/>
    </source>
</evidence>
<reference evidence="18" key="1">
    <citation type="submission" date="2016-11" db="EMBL/GenBank/DDBJ databases">
        <authorList>
            <person name="Shukria A."/>
            <person name="Stevens D.C."/>
        </authorList>
    </citation>
    <scope>NUCLEOTIDE SEQUENCE [LARGE SCALE GENOMIC DNA]</scope>
    <source>
        <strain evidence="18">Cbfe23</strain>
    </source>
</reference>
<feature type="binding site" evidence="13">
    <location>
        <position position="54"/>
    </location>
    <ligand>
        <name>CoA</name>
        <dbReference type="ChEBI" id="CHEBI:57287"/>
    </ligand>
</feature>
<comment type="function">
    <text evidence="1">Involved in the biosynthesis of the siderophore enterobactin (enterochelin), which is a macrocyclic trimeric lactone of N-(2,3-dihydroxybenzoyl)-serine. The serine trilactone serves as a scaffolding for the three catechol functionalities that provide hexadentate coordination for the tightly ligated iron(2+) atoms. Plays an essential role in the assembly of the enterobactin by catalyzing the transfer of the 4'-phosphopantetheine (Ppant) moiety from coenzyme A to the apo-domains of both EntB (ArCP domain) and EntF (PCP domain) to yield their holo-forms which make them competent for the activation of 2,3-dihydroxybenzoate (DHB) and L-serine, respectively.</text>
</comment>
<evidence type="ECO:0000256" key="11">
    <source>
        <dbReference type="ARBA" id="ARBA00049176"/>
    </source>
</evidence>
<evidence type="ECO:0000256" key="5">
    <source>
        <dbReference type="ARBA" id="ARBA00011503"/>
    </source>
</evidence>
<feature type="binding site" evidence="13">
    <location>
        <position position="46"/>
    </location>
    <ligand>
        <name>CoA</name>
        <dbReference type="ChEBI" id="CHEBI:57287"/>
    </ligand>
</feature>
<comment type="subunit">
    <text evidence="5">EntB, EntD, EntE, and EntF form a multienzyme complex called enterobactin synthase.</text>
</comment>
<comment type="catalytic activity">
    <reaction evidence="12">
        <text>apo-[peptidyl-carrier protein] + CoA = holo-[peptidyl-carrier protein] + adenosine 3',5'-bisphosphate + H(+)</text>
        <dbReference type="Rhea" id="RHEA:46228"/>
        <dbReference type="Rhea" id="RHEA-COMP:11479"/>
        <dbReference type="Rhea" id="RHEA-COMP:11480"/>
        <dbReference type="ChEBI" id="CHEBI:15378"/>
        <dbReference type="ChEBI" id="CHEBI:29999"/>
        <dbReference type="ChEBI" id="CHEBI:57287"/>
        <dbReference type="ChEBI" id="CHEBI:58343"/>
        <dbReference type="ChEBI" id="CHEBI:64479"/>
    </reaction>
</comment>
<evidence type="ECO:0000256" key="12">
    <source>
        <dbReference type="ARBA" id="ARBA00049191"/>
    </source>
</evidence>
<dbReference type="OrthoDB" id="5513883at2"/>
<feature type="binding site" evidence="13">
    <location>
        <position position="116"/>
    </location>
    <ligand>
        <name>CoA</name>
        <dbReference type="ChEBI" id="CHEBI:57287"/>
    </ligand>
</feature>
<organism evidence="17 18">
    <name type="scientific">Cystobacter ferrugineus</name>
    <dbReference type="NCBI Taxonomy" id="83449"/>
    <lineage>
        <taxon>Bacteria</taxon>
        <taxon>Pseudomonadati</taxon>
        <taxon>Myxococcota</taxon>
        <taxon>Myxococcia</taxon>
        <taxon>Myxococcales</taxon>
        <taxon>Cystobacterineae</taxon>
        <taxon>Archangiaceae</taxon>
        <taxon>Cystobacter</taxon>
    </lineage>
</organism>
<comment type="similarity">
    <text evidence="3">Belongs to the P-Pant transferase superfamily. EntD family.</text>
</comment>
<feature type="binding site" evidence="14">
    <location>
        <position position="118"/>
    </location>
    <ligand>
        <name>Mg(2+)</name>
        <dbReference type="ChEBI" id="CHEBI:18420"/>
    </ligand>
</feature>
<dbReference type="EMBL" id="MPIN01000019">
    <property type="protein sequence ID" value="OJH34406.1"/>
    <property type="molecule type" value="Genomic_DNA"/>
</dbReference>
<feature type="binding site" evidence="13">
    <location>
        <position position="159"/>
    </location>
    <ligand>
        <name>CoA</name>
        <dbReference type="ChEBI" id="CHEBI:57287"/>
    </ligand>
</feature>
<sequence>MRRAERLQLPGGRELFLGWAEVGAEDDAALSGLEREGLARCRTAKRRREFVAGRLAAHRALERLEPGARAEVTARAEGPDAGRPVLVPERGLALSISHSTGLAVAALARGGALGVDLEERVEAGEAFLEEAFAPGERAGYAAVCGAQVDATTAAWAMKEAVLKVWGVGLRAPLQKVAVRPVLLHAHAGLLALRVKLDTWELPPGLGEPPSVLDALLLTDGTGRVLAAAG</sequence>
<evidence type="ECO:0000256" key="7">
    <source>
        <dbReference type="ARBA" id="ARBA00022679"/>
    </source>
</evidence>
<dbReference type="GO" id="GO:0009239">
    <property type="term" value="P:enterobactin biosynthetic process"/>
    <property type="evidence" value="ECO:0007669"/>
    <property type="project" value="UniProtKB-UniPathway"/>
</dbReference>
<feature type="binding site" evidence="14">
    <location>
        <position position="116"/>
    </location>
    <ligand>
        <name>Mg(2+)</name>
        <dbReference type="ChEBI" id="CHEBI:18420"/>
    </ligand>
</feature>
<comment type="pathway">
    <text evidence="2">Siderophore biosynthesis; enterobactin biosynthesis.</text>
</comment>
<comment type="cofactor">
    <cofactor evidence="14">
        <name>Mg(2+)</name>
        <dbReference type="ChEBI" id="CHEBI:18420"/>
    </cofactor>
</comment>